<proteinExistence type="predicted"/>
<dbReference type="AlphaFoldDB" id="A0A2S3ZCL5"/>
<accession>A0A2S3ZCL5</accession>
<reference evidence="1 2" key="1">
    <citation type="submission" date="2018-01" db="EMBL/GenBank/DDBJ databases">
        <title>Cryobacterium sp. nov., from glaciers in China.</title>
        <authorList>
            <person name="Liu Q."/>
            <person name="Xin Y.-H."/>
        </authorList>
    </citation>
    <scope>NUCLEOTIDE SEQUENCE [LARGE SCALE GENOMIC DNA]</scope>
    <source>
        <strain evidence="1 2">TMB1-8</strain>
    </source>
</reference>
<sequence length="166" mass="18155">MPWVSDAGKWSQSRKNALPGISDENAAIVEYWQPFAFSKRTGKPADSYAMVYMRNIDNAAKHRAPHLLEVVLRDAFIVPMHVAHLADSVPPVPTFPPVQRETAFHMPLSVPASFAPHLDLDFVISPVGGTEESVRMGAPGGLALDQFARLIGDLREEVDAITQAVV</sequence>
<evidence type="ECO:0000313" key="2">
    <source>
        <dbReference type="Proteomes" id="UP000237104"/>
    </source>
</evidence>
<evidence type="ECO:0000313" key="1">
    <source>
        <dbReference type="EMBL" id="POH63971.1"/>
    </source>
</evidence>
<protein>
    <submittedName>
        <fullName evidence="1">Uncharacterized protein</fullName>
    </submittedName>
</protein>
<gene>
    <name evidence="1" type="ORF">C3B59_10535</name>
</gene>
<organism evidence="1 2">
    <name type="scientific">Cryobacterium zongtaii</name>
    <dbReference type="NCBI Taxonomy" id="1259217"/>
    <lineage>
        <taxon>Bacteria</taxon>
        <taxon>Bacillati</taxon>
        <taxon>Actinomycetota</taxon>
        <taxon>Actinomycetes</taxon>
        <taxon>Micrococcales</taxon>
        <taxon>Microbacteriaceae</taxon>
        <taxon>Cryobacterium</taxon>
    </lineage>
</organism>
<dbReference type="EMBL" id="PPXF01000048">
    <property type="protein sequence ID" value="POH63971.1"/>
    <property type="molecule type" value="Genomic_DNA"/>
</dbReference>
<comment type="caution">
    <text evidence="1">The sequence shown here is derived from an EMBL/GenBank/DDBJ whole genome shotgun (WGS) entry which is preliminary data.</text>
</comment>
<name>A0A2S3ZCL5_9MICO</name>
<dbReference type="Proteomes" id="UP000237104">
    <property type="component" value="Unassembled WGS sequence"/>
</dbReference>